<evidence type="ECO:0000259" key="1">
    <source>
        <dbReference type="Pfam" id="PF13391"/>
    </source>
</evidence>
<organism evidence="2 3">
    <name type="scientific">Cystobacter fuscus</name>
    <dbReference type="NCBI Taxonomy" id="43"/>
    <lineage>
        <taxon>Bacteria</taxon>
        <taxon>Pseudomonadati</taxon>
        <taxon>Myxococcota</taxon>
        <taxon>Myxococcia</taxon>
        <taxon>Myxococcales</taxon>
        <taxon>Cystobacterineae</taxon>
        <taxon>Archangiaceae</taxon>
        <taxon>Cystobacter</taxon>
    </lineage>
</organism>
<dbReference type="InterPro" id="IPR003615">
    <property type="entry name" value="HNH_nuc"/>
</dbReference>
<sequence>MAKAIFTTSESSAYDDQPEVRYHFPKMYLRQAEAAVGDLILYYEPRRTQGPRSTTGRQAYFAVARLQRVERDEARADHYYAYVEDYLEFDRPVPFREGDLYYEGALRKPDGSTNKGAFGRAVRNLDEAEFEAILRAGFTRELEPWERLAPGVAEPAITYAERPILTQVVSRPFRDEAFRRHVREAYDNTCAVSGLRLINGGGRPEVQAAHIQPVARHGPDSVRNGLALTGTVHWLFDRGLISFSDDHRLLVARGGLPEGVGGLIQPHRPLRLPQRQEWWPHASYLKFHREHVFKGQ</sequence>
<gene>
    <name evidence="2" type="ORF">CYFUS_004133</name>
</gene>
<keyword evidence="2" id="KW-0540">Nuclease</keyword>
<dbReference type="Pfam" id="PF13391">
    <property type="entry name" value="HNH_2"/>
    <property type="match status" value="1"/>
</dbReference>
<keyword evidence="2" id="KW-0255">Endonuclease</keyword>
<evidence type="ECO:0000313" key="3">
    <source>
        <dbReference type="Proteomes" id="UP000217257"/>
    </source>
</evidence>
<keyword evidence="2" id="KW-0378">Hydrolase</keyword>
<proteinExistence type="predicted"/>
<reference evidence="2 3" key="1">
    <citation type="submission" date="2017-06" db="EMBL/GenBank/DDBJ databases">
        <title>Sequencing and comparative analysis of myxobacterial genomes.</title>
        <authorList>
            <person name="Rupp O."/>
            <person name="Goesmann A."/>
            <person name="Sogaard-Andersen L."/>
        </authorList>
    </citation>
    <scope>NUCLEOTIDE SEQUENCE [LARGE SCALE GENOMIC DNA]</scope>
    <source>
        <strain evidence="2 3">DSM 52655</strain>
    </source>
</reference>
<dbReference type="AlphaFoldDB" id="A0A250J594"/>
<dbReference type="GO" id="GO:0004519">
    <property type="term" value="F:endonuclease activity"/>
    <property type="evidence" value="ECO:0007669"/>
    <property type="project" value="UniProtKB-KW"/>
</dbReference>
<feature type="domain" description="HNH nuclease" evidence="1">
    <location>
        <begin position="190"/>
        <end position="243"/>
    </location>
</feature>
<dbReference type="RefSeq" id="WP_095986838.1">
    <property type="nucleotide sequence ID" value="NZ_CP022098.1"/>
</dbReference>
<accession>A0A250J594</accession>
<evidence type="ECO:0000313" key="2">
    <source>
        <dbReference type="EMBL" id="ATB38698.1"/>
    </source>
</evidence>
<dbReference type="KEGG" id="cfus:CYFUS_004133"/>
<dbReference type="EMBL" id="CP022098">
    <property type="protein sequence ID" value="ATB38698.1"/>
    <property type="molecule type" value="Genomic_DNA"/>
</dbReference>
<dbReference type="Proteomes" id="UP000217257">
    <property type="component" value="Chromosome"/>
</dbReference>
<protein>
    <submittedName>
        <fullName evidence="2">HNH endonuclease</fullName>
    </submittedName>
</protein>
<name>A0A250J594_9BACT</name>